<evidence type="ECO:0000313" key="1">
    <source>
        <dbReference type="EMBL" id="ABR47925.1"/>
    </source>
</evidence>
<dbReference type="HOGENOM" id="CLU_1745824_0_0_9"/>
<name>A6TP07_ALKMQ</name>
<dbReference type="OrthoDB" id="9796370at2"/>
<evidence type="ECO:0000313" key="2">
    <source>
        <dbReference type="Proteomes" id="UP000001572"/>
    </source>
</evidence>
<dbReference type="AlphaFoldDB" id="A6TP07"/>
<dbReference type="EMBL" id="CP000724">
    <property type="protein sequence ID" value="ABR47925.1"/>
    <property type="molecule type" value="Genomic_DNA"/>
</dbReference>
<dbReference type="KEGG" id="amt:Amet_1752"/>
<dbReference type="eggNOG" id="ENOG502ZRTW">
    <property type="taxonomic scope" value="Bacteria"/>
</dbReference>
<dbReference type="RefSeq" id="WP_012062963.1">
    <property type="nucleotide sequence ID" value="NC_009633.1"/>
</dbReference>
<reference evidence="2" key="1">
    <citation type="journal article" date="2016" name="Genome Announc.">
        <title>Complete genome sequence of Alkaliphilus metalliredigens strain QYMF, an alkaliphilic and metal-reducing bacterium isolated from borax-contaminated leachate ponds.</title>
        <authorList>
            <person name="Hwang C."/>
            <person name="Copeland A."/>
            <person name="Lucas S."/>
            <person name="Lapidus A."/>
            <person name="Barry K."/>
            <person name="Detter J.C."/>
            <person name="Glavina Del Rio T."/>
            <person name="Hammon N."/>
            <person name="Israni S."/>
            <person name="Dalin E."/>
            <person name="Tice H."/>
            <person name="Pitluck S."/>
            <person name="Chertkov O."/>
            <person name="Brettin T."/>
            <person name="Bruce D."/>
            <person name="Han C."/>
            <person name="Schmutz J."/>
            <person name="Larimer F."/>
            <person name="Land M.L."/>
            <person name="Hauser L."/>
            <person name="Kyrpides N."/>
            <person name="Mikhailova N."/>
            <person name="Ye Q."/>
            <person name="Zhou J."/>
            <person name="Richardson P."/>
            <person name="Fields M.W."/>
        </authorList>
    </citation>
    <scope>NUCLEOTIDE SEQUENCE [LARGE SCALE GENOMIC DNA]</scope>
    <source>
        <strain evidence="2">QYMF</strain>
    </source>
</reference>
<dbReference type="Proteomes" id="UP000001572">
    <property type="component" value="Chromosome"/>
</dbReference>
<proteinExistence type="predicted"/>
<gene>
    <name evidence="1" type="ordered locus">Amet_1752</name>
</gene>
<organism evidence="1 2">
    <name type="scientific">Alkaliphilus metalliredigens (strain QYMF)</name>
    <dbReference type="NCBI Taxonomy" id="293826"/>
    <lineage>
        <taxon>Bacteria</taxon>
        <taxon>Bacillati</taxon>
        <taxon>Bacillota</taxon>
        <taxon>Clostridia</taxon>
        <taxon>Peptostreptococcales</taxon>
        <taxon>Natronincolaceae</taxon>
        <taxon>Alkaliphilus</taxon>
    </lineage>
</organism>
<sequence>MIENNYDLKALIDYVNGKEKDLDRVAMLASVTITAAMLGNTLVGSAASTSFTILGTSILPEIKKIIGLINKKDKETEATEIYEKCRFTEIALARLAVKHAIEKNLKGKNGLFAQWKLSNMINEQKEYKVRKLDKERELKSIKAFSNNIN</sequence>
<keyword evidence="2" id="KW-1185">Reference proteome</keyword>
<accession>A6TP07</accession>
<protein>
    <submittedName>
        <fullName evidence="1">Uncharacterized protein</fullName>
    </submittedName>
</protein>